<dbReference type="InterPro" id="IPR000683">
    <property type="entry name" value="Gfo/Idh/MocA-like_OxRdtase_N"/>
</dbReference>
<dbReference type="InterPro" id="IPR051317">
    <property type="entry name" value="Gfo/Idh/MocA_oxidoreduct"/>
</dbReference>
<dbReference type="EMBL" id="CAJNOJ010000099">
    <property type="protein sequence ID" value="CAF1106716.1"/>
    <property type="molecule type" value="Genomic_DNA"/>
</dbReference>
<evidence type="ECO:0000259" key="3">
    <source>
        <dbReference type="Pfam" id="PF22685"/>
    </source>
</evidence>
<sequence>MSSKINIGFIGLSKGRWAEHAHATYLQNSSIYKIKALANSTLESAKSAAETFGIDKYYGTPEELAQDRNVDTVVVSVKVPLHKQLIMPAIQQGKNAIVEWPLGRNLQEAEELTALARSKGIKTMVILQARQSSVIKKMNEIVDSGKLGKILSIHIYASGAAWGSAIDTANAYVANIANGVTLTSVPGGHTLDAMCYVFGEFKSVTATMHNARKTIEVRDEKGDTIREEPMTSHDQMSVSGLLTSGAYASIHLRGGSYKGTNLLWEVEGTQGELQIRGTTGHLQLSSPTLFASFNGEDLTEIKLDEEHGAHVNVGRAYDEFAKKDGIYPSWEDAVVRHQRLLAFCVIAQLAPTWILWTINKQTRMNTWHSGLFDCFSDWNICCYGCFCPACLFGENAEKIDGSSCCNSGCLWYLMSGWGLCCVTHIGKRKALRERFNLGEDCNDCLATTFCSVCAICQEARELKHRLLSTEGRPVVAQPMSTAYNSFGQSELKK</sequence>
<dbReference type="PANTHER" id="PTHR43708">
    <property type="entry name" value="CONSERVED EXPRESSED OXIDOREDUCTASE (EUROFUNG)"/>
    <property type="match status" value="1"/>
</dbReference>
<dbReference type="SUPFAM" id="SSF55347">
    <property type="entry name" value="Glyceraldehyde-3-phosphate dehydrogenase-like, C-terminal domain"/>
    <property type="match status" value="1"/>
</dbReference>
<dbReference type="Pfam" id="PF01408">
    <property type="entry name" value="GFO_IDH_MocA"/>
    <property type="match status" value="1"/>
</dbReference>
<evidence type="ECO:0008006" key="6">
    <source>
        <dbReference type="Google" id="ProtNLM"/>
    </source>
</evidence>
<comment type="similarity">
    <text evidence="1">Belongs to the cornifelin family.</text>
</comment>
<dbReference type="OrthoDB" id="2129491at2759"/>
<dbReference type="GO" id="GO:0000166">
    <property type="term" value="F:nucleotide binding"/>
    <property type="evidence" value="ECO:0007669"/>
    <property type="project" value="InterPro"/>
</dbReference>
<evidence type="ECO:0000259" key="2">
    <source>
        <dbReference type="Pfam" id="PF01408"/>
    </source>
</evidence>
<organism evidence="4 5">
    <name type="scientific">Adineta ricciae</name>
    <name type="common">Rotifer</name>
    <dbReference type="NCBI Taxonomy" id="249248"/>
    <lineage>
        <taxon>Eukaryota</taxon>
        <taxon>Metazoa</taxon>
        <taxon>Spiralia</taxon>
        <taxon>Gnathifera</taxon>
        <taxon>Rotifera</taxon>
        <taxon>Eurotatoria</taxon>
        <taxon>Bdelloidea</taxon>
        <taxon>Adinetida</taxon>
        <taxon>Adinetidae</taxon>
        <taxon>Adineta</taxon>
    </lineage>
</organism>
<dbReference type="Proteomes" id="UP000663852">
    <property type="component" value="Unassembled WGS sequence"/>
</dbReference>
<dbReference type="InterPro" id="IPR055080">
    <property type="entry name" value="Gal80p-like_C"/>
</dbReference>
<dbReference type="InterPro" id="IPR036291">
    <property type="entry name" value="NAD(P)-bd_dom_sf"/>
</dbReference>
<feature type="domain" description="Gal80p-like C-terminal" evidence="3">
    <location>
        <begin position="134"/>
        <end position="277"/>
    </location>
</feature>
<dbReference type="Pfam" id="PF22685">
    <property type="entry name" value="Gal80p_C-like"/>
    <property type="match status" value="1"/>
</dbReference>
<dbReference type="Gene3D" id="3.40.50.720">
    <property type="entry name" value="NAD(P)-binding Rossmann-like Domain"/>
    <property type="match status" value="1"/>
</dbReference>
<dbReference type="PANTHER" id="PTHR43708:SF1">
    <property type="entry name" value="GALACTOSE_LACTOSE METABOLISM REGULATORY PROTEIN GAL80"/>
    <property type="match status" value="1"/>
</dbReference>
<protein>
    <recommendedName>
        <fullName evidence="6">Gfo/Idh/MocA-like oxidoreductase N-terminal domain-containing protein</fullName>
    </recommendedName>
</protein>
<dbReference type="InterPro" id="IPR006461">
    <property type="entry name" value="PLAC_motif_containing"/>
</dbReference>
<dbReference type="Gene3D" id="3.30.360.10">
    <property type="entry name" value="Dihydrodipicolinate Reductase, domain 2"/>
    <property type="match status" value="1"/>
</dbReference>
<reference evidence="4" key="1">
    <citation type="submission" date="2021-02" db="EMBL/GenBank/DDBJ databases">
        <authorList>
            <person name="Nowell W R."/>
        </authorList>
    </citation>
    <scope>NUCLEOTIDE SEQUENCE</scope>
</reference>
<feature type="domain" description="Gfo/Idh/MocA-like oxidoreductase N-terminal" evidence="2">
    <location>
        <begin position="5"/>
        <end position="125"/>
    </location>
</feature>
<proteinExistence type="inferred from homology"/>
<dbReference type="SUPFAM" id="SSF51735">
    <property type="entry name" value="NAD(P)-binding Rossmann-fold domains"/>
    <property type="match status" value="1"/>
</dbReference>
<gene>
    <name evidence="4" type="ORF">EDS130_LOCUS20280</name>
</gene>
<evidence type="ECO:0000313" key="4">
    <source>
        <dbReference type="EMBL" id="CAF1106716.1"/>
    </source>
</evidence>
<evidence type="ECO:0000256" key="1">
    <source>
        <dbReference type="ARBA" id="ARBA00009024"/>
    </source>
</evidence>
<dbReference type="NCBIfam" id="TIGR01571">
    <property type="entry name" value="A_thal_Cys_rich"/>
    <property type="match status" value="1"/>
</dbReference>
<evidence type="ECO:0000313" key="5">
    <source>
        <dbReference type="Proteomes" id="UP000663852"/>
    </source>
</evidence>
<accession>A0A814PIR4</accession>
<dbReference type="Pfam" id="PF04749">
    <property type="entry name" value="PLAC8"/>
    <property type="match status" value="1"/>
</dbReference>
<name>A0A814PIR4_ADIRI</name>
<comment type="caution">
    <text evidence="4">The sequence shown here is derived from an EMBL/GenBank/DDBJ whole genome shotgun (WGS) entry which is preliminary data.</text>
</comment>
<dbReference type="AlphaFoldDB" id="A0A814PIR4"/>